<gene>
    <name evidence="8" type="ORF">HJG60_004461</name>
</gene>
<dbReference type="GO" id="GO:0000015">
    <property type="term" value="C:phosphopyruvate hydratase complex"/>
    <property type="evidence" value="ECO:0007669"/>
    <property type="project" value="InterPro"/>
</dbReference>
<comment type="caution">
    <text evidence="8">The sequence shown here is derived from an EMBL/GenBank/DDBJ whole genome shotgun (WGS) entry which is preliminary data.</text>
</comment>
<dbReference type="Proteomes" id="UP000664940">
    <property type="component" value="Unassembled WGS sequence"/>
</dbReference>
<proteinExistence type="inferred from homology"/>
<evidence type="ECO:0000313" key="9">
    <source>
        <dbReference type="Proteomes" id="UP000664940"/>
    </source>
</evidence>
<dbReference type="EC" id="4.2.1.11" evidence="3"/>
<dbReference type="PANTHER" id="PTHR11902">
    <property type="entry name" value="ENOLASE"/>
    <property type="match status" value="1"/>
</dbReference>
<keyword evidence="5" id="KW-0456">Lyase</keyword>
<dbReference type="GO" id="GO:0006096">
    <property type="term" value="P:glycolytic process"/>
    <property type="evidence" value="ECO:0007669"/>
    <property type="project" value="UniProtKB-UniPathway"/>
</dbReference>
<name>A0A834A5L7_9CHIR</name>
<dbReference type="GO" id="GO:0004634">
    <property type="term" value="F:phosphopyruvate hydratase activity"/>
    <property type="evidence" value="ECO:0007669"/>
    <property type="project" value="UniProtKB-EC"/>
</dbReference>
<dbReference type="InterPro" id="IPR020810">
    <property type="entry name" value="Enolase_C"/>
</dbReference>
<evidence type="ECO:0000313" key="8">
    <source>
        <dbReference type="EMBL" id="KAF6108528.1"/>
    </source>
</evidence>
<evidence type="ECO:0000256" key="6">
    <source>
        <dbReference type="ARBA" id="ARBA00031125"/>
    </source>
</evidence>
<dbReference type="UniPathway" id="UPA00109">
    <property type="reaction ID" value="UER00187"/>
</dbReference>
<reference evidence="8 9" key="1">
    <citation type="journal article" date="2020" name="Nature">
        <title>Six reference-quality genomes reveal evolution of bat adaptations.</title>
        <authorList>
            <person name="Jebb D."/>
            <person name="Huang Z."/>
            <person name="Pippel M."/>
            <person name="Hughes G.M."/>
            <person name="Lavrichenko K."/>
            <person name="Devanna P."/>
            <person name="Winkler S."/>
            <person name="Jermiin L.S."/>
            <person name="Skirmuntt E.C."/>
            <person name="Katzourakis A."/>
            <person name="Burkitt-Gray L."/>
            <person name="Ray D.A."/>
            <person name="Sullivan K.A.M."/>
            <person name="Roscito J.G."/>
            <person name="Kirilenko B.M."/>
            <person name="Davalos L.M."/>
            <person name="Corthals A.P."/>
            <person name="Power M.L."/>
            <person name="Jones G."/>
            <person name="Ransome R.D."/>
            <person name="Dechmann D.K.N."/>
            <person name="Locatelli A.G."/>
            <person name="Puechmaille S.J."/>
            <person name="Fedrigo O."/>
            <person name="Jarvis E.D."/>
            <person name="Hiller M."/>
            <person name="Vernes S.C."/>
            <person name="Myers E.W."/>
            <person name="Teeling E.C."/>
        </authorList>
    </citation>
    <scope>NUCLEOTIDE SEQUENCE [LARGE SCALE GENOMIC DNA]</scope>
    <source>
        <strain evidence="8">Bat1K_MPI-CBG_1</strain>
    </source>
</reference>
<keyword evidence="4" id="KW-0324">Glycolysis</keyword>
<dbReference type="InterPro" id="IPR036849">
    <property type="entry name" value="Enolase-like_C_sf"/>
</dbReference>
<evidence type="ECO:0000256" key="4">
    <source>
        <dbReference type="ARBA" id="ARBA00023152"/>
    </source>
</evidence>
<dbReference type="SMART" id="SM01192">
    <property type="entry name" value="Enolase_C"/>
    <property type="match status" value="1"/>
</dbReference>
<dbReference type="AlphaFoldDB" id="A0A834A5L7"/>
<dbReference type="PANTHER" id="PTHR11902:SF30">
    <property type="entry name" value="ENOLASE 4"/>
    <property type="match status" value="1"/>
</dbReference>
<sequence length="115" mass="12840">MSHLGCLTITSDTIEQPLLLIQGICENLGLKMGMNLHLAINCAAQDLMDYNKGKYEVVTGMYKNATEMIDLYVDLINKFPSIVALIDPFRKEVTGFTLNLMTKHRIKSHSLGPVI</sequence>
<dbReference type="EMBL" id="JABVXQ010000005">
    <property type="protein sequence ID" value="KAF6108528.1"/>
    <property type="molecule type" value="Genomic_DNA"/>
</dbReference>
<evidence type="ECO:0000256" key="2">
    <source>
        <dbReference type="ARBA" id="ARBA00009604"/>
    </source>
</evidence>
<dbReference type="GO" id="GO:0000287">
    <property type="term" value="F:magnesium ion binding"/>
    <property type="evidence" value="ECO:0007669"/>
    <property type="project" value="InterPro"/>
</dbReference>
<evidence type="ECO:0000256" key="1">
    <source>
        <dbReference type="ARBA" id="ARBA00005031"/>
    </source>
</evidence>
<accession>A0A834A5L7</accession>
<evidence type="ECO:0000259" key="7">
    <source>
        <dbReference type="SMART" id="SM01192"/>
    </source>
</evidence>
<feature type="domain" description="Enolase C-terminal TIM barrel" evidence="7">
    <location>
        <begin position="1"/>
        <end position="115"/>
    </location>
</feature>
<organism evidence="8 9">
    <name type="scientific">Phyllostomus discolor</name>
    <name type="common">pale spear-nosed bat</name>
    <dbReference type="NCBI Taxonomy" id="89673"/>
    <lineage>
        <taxon>Eukaryota</taxon>
        <taxon>Metazoa</taxon>
        <taxon>Chordata</taxon>
        <taxon>Craniata</taxon>
        <taxon>Vertebrata</taxon>
        <taxon>Euteleostomi</taxon>
        <taxon>Mammalia</taxon>
        <taxon>Eutheria</taxon>
        <taxon>Laurasiatheria</taxon>
        <taxon>Chiroptera</taxon>
        <taxon>Yangochiroptera</taxon>
        <taxon>Phyllostomidae</taxon>
        <taxon>Phyllostominae</taxon>
        <taxon>Phyllostomus</taxon>
    </lineage>
</organism>
<comment type="similarity">
    <text evidence="2">Belongs to the enolase family.</text>
</comment>
<evidence type="ECO:0000256" key="5">
    <source>
        <dbReference type="ARBA" id="ARBA00023239"/>
    </source>
</evidence>
<dbReference type="Gene3D" id="3.20.20.120">
    <property type="entry name" value="Enolase-like C-terminal domain"/>
    <property type="match status" value="1"/>
</dbReference>
<protein>
    <recommendedName>
        <fullName evidence="3">phosphopyruvate hydratase</fullName>
        <ecNumber evidence="3">4.2.1.11</ecNumber>
    </recommendedName>
    <alternativeName>
        <fullName evidence="6">2-phospho-D-glycerate hydro-lyase</fullName>
    </alternativeName>
</protein>
<dbReference type="SUPFAM" id="SSF51604">
    <property type="entry name" value="Enolase C-terminal domain-like"/>
    <property type="match status" value="1"/>
</dbReference>
<evidence type="ECO:0000256" key="3">
    <source>
        <dbReference type="ARBA" id="ARBA00012058"/>
    </source>
</evidence>
<comment type="pathway">
    <text evidence="1">Carbohydrate degradation; glycolysis; pyruvate from D-glyceraldehyde 3-phosphate: step 4/5.</text>
</comment>
<dbReference type="InterPro" id="IPR000941">
    <property type="entry name" value="Enolase"/>
</dbReference>